<dbReference type="Proteomes" id="UP000663868">
    <property type="component" value="Unassembled WGS sequence"/>
</dbReference>
<protein>
    <submittedName>
        <fullName evidence="2">Uncharacterized protein</fullName>
    </submittedName>
</protein>
<dbReference type="Proteomes" id="UP000663844">
    <property type="component" value="Unassembled WGS sequence"/>
</dbReference>
<dbReference type="Proteomes" id="UP000663845">
    <property type="component" value="Unassembled WGS sequence"/>
</dbReference>
<reference evidence="2" key="1">
    <citation type="submission" date="2021-02" db="EMBL/GenBank/DDBJ databases">
        <authorList>
            <person name="Nowell W R."/>
        </authorList>
    </citation>
    <scope>NUCLEOTIDE SEQUENCE</scope>
</reference>
<accession>A0A814KGU2</accession>
<dbReference type="EMBL" id="CAJNOG010000182">
    <property type="protein sequence ID" value="CAF1049262.1"/>
    <property type="molecule type" value="Genomic_DNA"/>
</dbReference>
<evidence type="ECO:0000313" key="1">
    <source>
        <dbReference type="EMBL" id="CAF0967487.1"/>
    </source>
</evidence>
<proteinExistence type="predicted"/>
<dbReference type="EMBL" id="CAJOBB010001021">
    <property type="protein sequence ID" value="CAF3795543.1"/>
    <property type="molecule type" value="Genomic_DNA"/>
</dbReference>
<dbReference type="AlphaFoldDB" id="A0A814KGU2"/>
<organism evidence="2 5">
    <name type="scientific">Adineta steineri</name>
    <dbReference type="NCBI Taxonomy" id="433720"/>
    <lineage>
        <taxon>Eukaryota</taxon>
        <taxon>Metazoa</taxon>
        <taxon>Spiralia</taxon>
        <taxon>Gnathifera</taxon>
        <taxon>Rotifera</taxon>
        <taxon>Eurotatoria</taxon>
        <taxon>Bdelloidea</taxon>
        <taxon>Adinetida</taxon>
        <taxon>Adinetidae</taxon>
        <taxon>Adineta</taxon>
    </lineage>
</organism>
<evidence type="ECO:0000313" key="4">
    <source>
        <dbReference type="EMBL" id="CAF3795543.1"/>
    </source>
</evidence>
<evidence type="ECO:0000313" key="5">
    <source>
        <dbReference type="Proteomes" id="UP000663845"/>
    </source>
</evidence>
<name>A0A814KGU2_9BILA</name>
<dbReference type="EMBL" id="CAJNOE010000139">
    <property type="protein sequence ID" value="CAF0967487.1"/>
    <property type="molecule type" value="Genomic_DNA"/>
</dbReference>
<gene>
    <name evidence="1" type="ORF">IZO911_LOCUS15852</name>
    <name evidence="2" type="ORF">JYZ213_LOCUS18584</name>
    <name evidence="4" type="ORF">KXQ929_LOCUS16724</name>
    <name evidence="3" type="ORF">OXD698_LOCUS8034</name>
</gene>
<evidence type="ECO:0000313" key="2">
    <source>
        <dbReference type="EMBL" id="CAF1049262.1"/>
    </source>
</evidence>
<sequence length="111" mass="13304">MEKCAIRLIKRRKQLEFNRQVTDSLNIGQQHLKHTHKLMPTKKNENIIDNIIEQMKISNDINHLNTADFDLENELNILDNEIRKENMIQINLPDAHSENFEYHQRMMLINN</sequence>
<dbReference type="Proteomes" id="UP000663860">
    <property type="component" value="Unassembled WGS sequence"/>
</dbReference>
<dbReference type="EMBL" id="CAJOAZ010000379">
    <property type="protein sequence ID" value="CAF3632761.1"/>
    <property type="molecule type" value="Genomic_DNA"/>
</dbReference>
<evidence type="ECO:0000313" key="3">
    <source>
        <dbReference type="EMBL" id="CAF3632761.1"/>
    </source>
</evidence>
<comment type="caution">
    <text evidence="2">The sequence shown here is derived from an EMBL/GenBank/DDBJ whole genome shotgun (WGS) entry which is preliminary data.</text>
</comment>